<dbReference type="Pfam" id="PF00072">
    <property type="entry name" value="Response_reg"/>
    <property type="match status" value="1"/>
</dbReference>
<evidence type="ECO:0000313" key="7">
    <source>
        <dbReference type="Proteomes" id="UP000242861"/>
    </source>
</evidence>
<keyword evidence="1 3" id="KW-0597">Phosphoprotein</keyword>
<proteinExistence type="predicted"/>
<comment type="caution">
    <text evidence="6">The sequence shown here is derived from an EMBL/GenBank/DDBJ whole genome shotgun (WGS) entry which is preliminary data.</text>
</comment>
<feature type="modified residue" description="4-aspartylphosphate" evidence="3">
    <location>
        <position position="64"/>
    </location>
</feature>
<accession>A0A2I0CT12</accession>
<dbReference type="Gene3D" id="1.10.10.10">
    <property type="entry name" value="Winged helix-like DNA-binding domain superfamily/Winged helix DNA-binding domain"/>
    <property type="match status" value="1"/>
</dbReference>
<dbReference type="InterPro" id="IPR001789">
    <property type="entry name" value="Sig_transdc_resp-reg_receiver"/>
</dbReference>
<organism evidence="6 7">
    <name type="scientific">Pseudomonas fluvialis</name>
    <dbReference type="NCBI Taxonomy" id="1793966"/>
    <lineage>
        <taxon>Bacteria</taxon>
        <taxon>Pseudomonadati</taxon>
        <taxon>Pseudomonadota</taxon>
        <taxon>Gammaproteobacteria</taxon>
        <taxon>Pseudomonadales</taxon>
        <taxon>Pseudomonadaceae</taxon>
        <taxon>Pseudomonas</taxon>
    </lineage>
</organism>
<protein>
    <submittedName>
        <fullName evidence="6">DNA-binding response regulator</fullName>
    </submittedName>
</protein>
<evidence type="ECO:0000259" key="5">
    <source>
        <dbReference type="PROSITE" id="PS50110"/>
    </source>
</evidence>
<evidence type="ECO:0000256" key="1">
    <source>
        <dbReference type="ARBA" id="ARBA00022553"/>
    </source>
</evidence>
<dbReference type="GO" id="GO:0003677">
    <property type="term" value="F:DNA binding"/>
    <property type="evidence" value="ECO:0007669"/>
    <property type="project" value="UniProtKB-KW"/>
</dbReference>
<evidence type="ECO:0000259" key="4">
    <source>
        <dbReference type="PROSITE" id="PS50043"/>
    </source>
</evidence>
<evidence type="ECO:0000313" key="6">
    <source>
        <dbReference type="EMBL" id="PKF72509.1"/>
    </source>
</evidence>
<reference evidence="7" key="1">
    <citation type="submission" date="2017-12" db="EMBL/GenBank/DDBJ databases">
        <authorList>
            <person name="Yu X.-Y."/>
        </authorList>
    </citation>
    <scope>NUCLEOTIDE SEQUENCE [LARGE SCALE GENOMIC DNA]</scope>
    <source>
        <strain evidence="7">ZYSR67-Z</strain>
    </source>
</reference>
<dbReference type="InterPro" id="IPR011006">
    <property type="entry name" value="CheY-like_superfamily"/>
</dbReference>
<feature type="domain" description="Response regulatory" evidence="5">
    <location>
        <begin position="13"/>
        <end position="129"/>
    </location>
</feature>
<keyword evidence="2 6" id="KW-0238">DNA-binding</keyword>
<evidence type="ECO:0000256" key="2">
    <source>
        <dbReference type="ARBA" id="ARBA00023125"/>
    </source>
</evidence>
<dbReference type="InterPro" id="IPR036388">
    <property type="entry name" value="WH-like_DNA-bd_sf"/>
</dbReference>
<dbReference type="InterPro" id="IPR058245">
    <property type="entry name" value="NreC/VraR/RcsB-like_REC"/>
</dbReference>
<dbReference type="Gene3D" id="3.40.50.2300">
    <property type="match status" value="1"/>
</dbReference>
<dbReference type="InterPro" id="IPR016032">
    <property type="entry name" value="Sig_transdc_resp-reg_C-effctor"/>
</dbReference>
<dbReference type="PROSITE" id="PS50110">
    <property type="entry name" value="RESPONSE_REGULATORY"/>
    <property type="match status" value="1"/>
</dbReference>
<dbReference type="CDD" id="cd06170">
    <property type="entry name" value="LuxR_C_like"/>
    <property type="match status" value="1"/>
</dbReference>
<dbReference type="PANTHER" id="PTHR45566:SF2">
    <property type="entry name" value="NARL SUBFAMILY"/>
    <property type="match status" value="1"/>
</dbReference>
<dbReference type="SMART" id="SM00421">
    <property type="entry name" value="HTH_LUXR"/>
    <property type="match status" value="1"/>
</dbReference>
<dbReference type="AlphaFoldDB" id="A0A2I0CT12"/>
<dbReference type="SMART" id="SM00448">
    <property type="entry name" value="REC"/>
    <property type="match status" value="1"/>
</dbReference>
<gene>
    <name evidence="6" type="ORF">CW360_01965</name>
</gene>
<dbReference type="PANTHER" id="PTHR45566">
    <property type="entry name" value="HTH-TYPE TRANSCRIPTIONAL REGULATOR YHJB-RELATED"/>
    <property type="match status" value="1"/>
</dbReference>
<dbReference type="SUPFAM" id="SSF46894">
    <property type="entry name" value="C-terminal effector domain of the bipartite response regulators"/>
    <property type="match status" value="1"/>
</dbReference>
<feature type="domain" description="HTH luxR-type" evidence="4">
    <location>
        <begin position="142"/>
        <end position="207"/>
    </location>
</feature>
<dbReference type="GO" id="GO:0006355">
    <property type="term" value="P:regulation of DNA-templated transcription"/>
    <property type="evidence" value="ECO:0007669"/>
    <property type="project" value="InterPro"/>
</dbReference>
<dbReference type="PRINTS" id="PR00038">
    <property type="entry name" value="HTHLUXR"/>
</dbReference>
<dbReference type="EMBL" id="PIYS01000003">
    <property type="protein sequence ID" value="PKF72509.1"/>
    <property type="molecule type" value="Genomic_DNA"/>
</dbReference>
<dbReference type="SUPFAM" id="SSF52172">
    <property type="entry name" value="CheY-like"/>
    <property type="match status" value="1"/>
</dbReference>
<evidence type="ECO:0000256" key="3">
    <source>
        <dbReference type="PROSITE-ProRule" id="PRU00169"/>
    </source>
</evidence>
<dbReference type="InterPro" id="IPR051015">
    <property type="entry name" value="EvgA-like"/>
</dbReference>
<dbReference type="RefSeq" id="WP_101192561.1">
    <property type="nucleotide sequence ID" value="NZ_JAYRKZ010000019.1"/>
</dbReference>
<dbReference type="InterPro" id="IPR000792">
    <property type="entry name" value="Tscrpt_reg_LuxR_C"/>
</dbReference>
<dbReference type="Pfam" id="PF00196">
    <property type="entry name" value="GerE"/>
    <property type="match status" value="1"/>
</dbReference>
<name>A0A2I0CT12_9PSED</name>
<dbReference type="GO" id="GO:0000160">
    <property type="term" value="P:phosphorelay signal transduction system"/>
    <property type="evidence" value="ECO:0007669"/>
    <property type="project" value="InterPro"/>
</dbReference>
<sequence length="210" mass="22742">MSLLHLQLPDQLRLLLVDDHRLFLEGLALVLQPLSRAVHIDLADSAAAADQLRRQHDYDLILLDLRLPDRSGLQLLRDWQQAGNPTPVAVLSASESPADMQAALQAGALGFIAKSSDAQSLRSAISRLLLGECLPLPLPLAGNPPAGSLTPRQQEILLLLAEGLPNKSISRQLQLSEDTVKTHLKALFQHLGVHTRTACVSVARQRGLLG</sequence>
<dbReference type="PROSITE" id="PS50043">
    <property type="entry name" value="HTH_LUXR_2"/>
    <property type="match status" value="1"/>
</dbReference>
<dbReference type="Proteomes" id="UP000242861">
    <property type="component" value="Unassembled WGS sequence"/>
</dbReference>
<dbReference type="CDD" id="cd17535">
    <property type="entry name" value="REC_NarL-like"/>
    <property type="match status" value="1"/>
</dbReference>